<dbReference type="Proteomes" id="UP000332933">
    <property type="component" value="Unassembled WGS sequence"/>
</dbReference>
<dbReference type="AlphaFoldDB" id="A0A485KCT5"/>
<evidence type="ECO:0000313" key="1">
    <source>
        <dbReference type="EMBL" id="KAF0717149.1"/>
    </source>
</evidence>
<gene>
    <name evidence="2" type="primary">Aste57867_2464</name>
    <name evidence="1" type="ORF">As57867_002458</name>
    <name evidence="2" type="ORF">ASTE57867_2464</name>
</gene>
<evidence type="ECO:0000313" key="2">
    <source>
        <dbReference type="EMBL" id="VFT79664.1"/>
    </source>
</evidence>
<protein>
    <submittedName>
        <fullName evidence="2">Aste57867_2464 protein</fullName>
    </submittedName>
</protein>
<organism evidence="2 3">
    <name type="scientific">Aphanomyces stellatus</name>
    <dbReference type="NCBI Taxonomy" id="120398"/>
    <lineage>
        <taxon>Eukaryota</taxon>
        <taxon>Sar</taxon>
        <taxon>Stramenopiles</taxon>
        <taxon>Oomycota</taxon>
        <taxon>Saprolegniomycetes</taxon>
        <taxon>Saprolegniales</taxon>
        <taxon>Verrucalvaceae</taxon>
        <taxon>Aphanomyces</taxon>
    </lineage>
</organism>
<reference evidence="2 3" key="1">
    <citation type="submission" date="2019-03" db="EMBL/GenBank/DDBJ databases">
        <authorList>
            <person name="Gaulin E."/>
            <person name="Dumas B."/>
        </authorList>
    </citation>
    <scope>NUCLEOTIDE SEQUENCE [LARGE SCALE GENOMIC DNA]</scope>
    <source>
        <strain evidence="2">CBS 568.67</strain>
    </source>
</reference>
<reference evidence="1" key="2">
    <citation type="submission" date="2019-06" db="EMBL/GenBank/DDBJ databases">
        <title>Genomics analysis of Aphanomyces spp. identifies a new class of oomycete effector associated with host adaptation.</title>
        <authorList>
            <person name="Gaulin E."/>
        </authorList>
    </citation>
    <scope>NUCLEOTIDE SEQUENCE</scope>
    <source>
        <strain evidence="1">CBS 578.67</strain>
    </source>
</reference>
<dbReference type="EMBL" id="VJMH01000298">
    <property type="protein sequence ID" value="KAF0717149.1"/>
    <property type="molecule type" value="Genomic_DNA"/>
</dbReference>
<dbReference type="EMBL" id="CAADRA010000298">
    <property type="protein sequence ID" value="VFT79664.1"/>
    <property type="molecule type" value="Genomic_DNA"/>
</dbReference>
<sequence>MHTSRFCCFRRCSRIARAGMPQCYRHKKKRLCSFPECGNMANKASRCVRHGARHGCCRALDCHNTHLRVNGFCYAHAKAKVNAANRAVAVAAAHPATTKRVLREAVEKDAFAPLSPWCDVATNDLSVDELDFVQACLNDSDDGNGWASE</sequence>
<evidence type="ECO:0000313" key="3">
    <source>
        <dbReference type="Proteomes" id="UP000332933"/>
    </source>
</evidence>
<accession>A0A485KCT5</accession>
<proteinExistence type="predicted"/>
<name>A0A485KCT5_9STRA</name>
<dbReference type="OrthoDB" id="81393at2759"/>
<keyword evidence="3" id="KW-1185">Reference proteome</keyword>